<evidence type="ECO:0008006" key="4">
    <source>
        <dbReference type="Google" id="ProtNLM"/>
    </source>
</evidence>
<evidence type="ECO:0000313" key="2">
    <source>
        <dbReference type="EMBL" id="SEH18094.1"/>
    </source>
</evidence>
<evidence type="ECO:0000256" key="1">
    <source>
        <dbReference type="SAM" id="MobiDB-lite"/>
    </source>
</evidence>
<gene>
    <name evidence="2" type="ORF">SAMN04487967_3620</name>
</gene>
<protein>
    <recommendedName>
        <fullName evidence="4">Nitroimidazol reductase NimA, pyridoxamine 5'-phosphate oxidase superfamily</fullName>
    </recommendedName>
</protein>
<dbReference type="AlphaFoldDB" id="A0A1H6G7Y6"/>
<evidence type="ECO:0000313" key="3">
    <source>
        <dbReference type="Proteomes" id="UP000199112"/>
    </source>
</evidence>
<accession>A0A1H6G7Y6</accession>
<dbReference type="Gene3D" id="2.30.110.10">
    <property type="entry name" value="Electron Transport, Fmn-binding Protein, Chain A"/>
    <property type="match status" value="1"/>
</dbReference>
<feature type="compositionally biased region" description="Basic and acidic residues" evidence="1">
    <location>
        <begin position="177"/>
        <end position="186"/>
    </location>
</feature>
<dbReference type="Pfam" id="PF12900">
    <property type="entry name" value="Pyridox_ox_2"/>
    <property type="match status" value="1"/>
</dbReference>
<sequence length="196" mass="21772">MQTYATCWHTNGIEDSPTVTSDLIRCQGKAIDDEEWICDFLSGQETGVLGLIDEEAPHLVTQLFVCEDDAIYVHGARDGRAYDIVERGDEPPACFTTSEMGRFIPADEPVSFTVEYASVVACGSIDLLTTRAEKREVLESFMDKFAPQLTPGEDYDLMSNESIDRTAVYRLDVEGWSGKRGEKPADEPGAYESPLR</sequence>
<dbReference type="EMBL" id="FNWL01000006">
    <property type="protein sequence ID" value="SEH18094.1"/>
    <property type="molecule type" value="Genomic_DNA"/>
</dbReference>
<dbReference type="PANTHER" id="PTHR34071">
    <property type="entry name" value="5-NITROIMIDAZOLE ANTIBIOTICS RESISTANCE PROTEIN, NIMA-FAMILY-RELATED PROTEIN-RELATED"/>
    <property type="match status" value="1"/>
</dbReference>
<feature type="region of interest" description="Disordered" evidence="1">
    <location>
        <begin position="177"/>
        <end position="196"/>
    </location>
</feature>
<dbReference type="InterPro" id="IPR024747">
    <property type="entry name" value="Pyridox_Oxase-rel"/>
</dbReference>
<dbReference type="InterPro" id="IPR012349">
    <property type="entry name" value="Split_barrel_FMN-bd"/>
</dbReference>
<dbReference type="PANTHER" id="PTHR34071:SF2">
    <property type="entry name" value="FLAVIN-NUCLEOTIDE-BINDING PROTEIN"/>
    <property type="match status" value="1"/>
</dbReference>
<proteinExistence type="predicted"/>
<name>A0A1H6G7Y6_9EURY</name>
<dbReference type="Proteomes" id="UP000199112">
    <property type="component" value="Unassembled WGS sequence"/>
</dbReference>
<organism evidence="2 3">
    <name type="scientific">Natronorubrum sediminis</name>
    <dbReference type="NCBI Taxonomy" id="640943"/>
    <lineage>
        <taxon>Archaea</taxon>
        <taxon>Methanobacteriati</taxon>
        <taxon>Methanobacteriota</taxon>
        <taxon>Stenosarchaea group</taxon>
        <taxon>Halobacteria</taxon>
        <taxon>Halobacteriales</taxon>
        <taxon>Natrialbaceae</taxon>
        <taxon>Natronorubrum</taxon>
    </lineage>
</organism>
<keyword evidence="3" id="KW-1185">Reference proteome</keyword>
<reference evidence="3" key="1">
    <citation type="submission" date="2016-10" db="EMBL/GenBank/DDBJ databases">
        <authorList>
            <person name="Varghese N."/>
            <person name="Submissions S."/>
        </authorList>
    </citation>
    <scope>NUCLEOTIDE SEQUENCE [LARGE SCALE GENOMIC DNA]</scope>
    <source>
        <strain evidence="3">CGMCC 1.8981</strain>
    </source>
</reference>
<dbReference type="SUPFAM" id="SSF50475">
    <property type="entry name" value="FMN-binding split barrel"/>
    <property type="match status" value="1"/>
</dbReference>